<keyword evidence="8 14" id="KW-0521">NADP</keyword>
<dbReference type="InterPro" id="IPR001128">
    <property type="entry name" value="Cyt_P450"/>
</dbReference>
<evidence type="ECO:0000256" key="12">
    <source>
        <dbReference type="ARBA" id="ARBA00049342"/>
    </source>
</evidence>
<evidence type="ECO:0000256" key="14">
    <source>
        <dbReference type="PIRNR" id="PIRNR000209"/>
    </source>
</evidence>
<dbReference type="EC" id="1.6.2.4" evidence="14"/>
<dbReference type="SUPFAM" id="SSF48264">
    <property type="entry name" value="Cytochrome P450"/>
    <property type="match status" value="1"/>
</dbReference>
<comment type="cofactor">
    <cofactor evidence="14 15">
        <name>heme</name>
        <dbReference type="ChEBI" id="CHEBI:30413"/>
    </cofactor>
</comment>
<dbReference type="GO" id="GO:0005506">
    <property type="term" value="F:iron ion binding"/>
    <property type="evidence" value="ECO:0007669"/>
    <property type="project" value="UniProtKB-UniRule"/>
</dbReference>
<evidence type="ECO:0000256" key="13">
    <source>
        <dbReference type="ARBA" id="ARBA00052219"/>
    </source>
</evidence>
<feature type="domain" description="FAD-binding FR-type" evidence="17">
    <location>
        <begin position="669"/>
        <end position="902"/>
    </location>
</feature>
<dbReference type="Gene3D" id="3.40.50.360">
    <property type="match status" value="1"/>
</dbReference>
<keyword evidence="6 14" id="KW-0479">Metal-binding</keyword>
<dbReference type="InterPro" id="IPR001709">
    <property type="entry name" value="Flavoprot_Pyr_Nucl_cyt_Rdtase"/>
</dbReference>
<dbReference type="PROSITE" id="PS50902">
    <property type="entry name" value="FLAVODOXIN_LIKE"/>
    <property type="match status" value="1"/>
</dbReference>
<dbReference type="CDD" id="cd11068">
    <property type="entry name" value="CYP120A1"/>
    <property type="match status" value="1"/>
</dbReference>
<evidence type="ECO:0000259" key="17">
    <source>
        <dbReference type="PROSITE" id="PS51384"/>
    </source>
</evidence>
<dbReference type="SUPFAM" id="SSF52343">
    <property type="entry name" value="Ferredoxin reductase-like, C-terminal NADP-linked domain"/>
    <property type="match status" value="1"/>
</dbReference>
<dbReference type="Pfam" id="PF00258">
    <property type="entry name" value="Flavodoxin_1"/>
    <property type="match status" value="1"/>
</dbReference>
<comment type="cofactor">
    <cofactor evidence="14">
        <name>FAD</name>
        <dbReference type="ChEBI" id="CHEBI:57692"/>
    </cofactor>
    <cofactor evidence="14">
        <name>FMN</name>
        <dbReference type="ChEBI" id="CHEBI:58210"/>
    </cofactor>
</comment>
<dbReference type="FunFam" id="3.40.50.80:FF:000001">
    <property type="entry name" value="NADPH--cytochrome P450 reductase 1"/>
    <property type="match status" value="1"/>
</dbReference>
<comment type="similarity">
    <text evidence="1 14">In the N-terminal section; belongs to the cytochrome P450 family.</text>
</comment>
<evidence type="ECO:0000256" key="2">
    <source>
        <dbReference type="ARBA" id="ARBA00022448"/>
    </source>
</evidence>
<dbReference type="InterPro" id="IPR008254">
    <property type="entry name" value="Flavodoxin/NO_synth"/>
</dbReference>
<comment type="catalytic activity">
    <reaction evidence="12 14">
        <text>2 oxidized [cytochrome P450] + NADPH = 2 reduced [cytochrome P450] + NADP(+) + H(+)</text>
        <dbReference type="Rhea" id="RHEA:24040"/>
        <dbReference type="Rhea" id="RHEA-COMP:14627"/>
        <dbReference type="Rhea" id="RHEA-COMP:14628"/>
        <dbReference type="ChEBI" id="CHEBI:15378"/>
        <dbReference type="ChEBI" id="CHEBI:55376"/>
        <dbReference type="ChEBI" id="CHEBI:57783"/>
        <dbReference type="ChEBI" id="CHEBI:58349"/>
        <dbReference type="ChEBI" id="CHEBI:60344"/>
        <dbReference type="EC" id="1.6.2.4"/>
    </reaction>
</comment>
<name>A0A3A3GIP8_PANTH</name>
<evidence type="ECO:0000256" key="5">
    <source>
        <dbReference type="ARBA" id="ARBA00022643"/>
    </source>
</evidence>
<dbReference type="InterPro" id="IPR017938">
    <property type="entry name" value="Riboflavin_synthase-like_b-brl"/>
</dbReference>
<dbReference type="SUPFAM" id="SSF52218">
    <property type="entry name" value="Flavoproteins"/>
    <property type="match status" value="1"/>
</dbReference>
<dbReference type="GO" id="GO:0070330">
    <property type="term" value="F:aromatase activity"/>
    <property type="evidence" value="ECO:0007669"/>
    <property type="project" value="UniProtKB-UniRule"/>
</dbReference>
<dbReference type="PROSITE" id="PS00086">
    <property type="entry name" value="CYTOCHROME_P450"/>
    <property type="match status" value="1"/>
</dbReference>
<evidence type="ECO:0000256" key="9">
    <source>
        <dbReference type="ARBA" id="ARBA00023002"/>
    </source>
</evidence>
<dbReference type="InterPro" id="IPR017927">
    <property type="entry name" value="FAD-bd_FR_type"/>
</dbReference>
<dbReference type="Gene3D" id="1.20.990.10">
    <property type="entry name" value="NADPH-cytochrome p450 Reductase, Chain A, domain 3"/>
    <property type="match status" value="1"/>
</dbReference>
<dbReference type="Gene3D" id="1.10.630.10">
    <property type="entry name" value="Cytochrome P450"/>
    <property type="match status" value="1"/>
</dbReference>
<evidence type="ECO:0000313" key="18">
    <source>
        <dbReference type="EMBL" id="RJG22155.1"/>
    </source>
</evidence>
<dbReference type="PANTHER" id="PTHR19384">
    <property type="entry name" value="NITRIC OXIDE SYNTHASE-RELATED"/>
    <property type="match status" value="1"/>
</dbReference>
<dbReference type="GO" id="GO:0020037">
    <property type="term" value="F:heme binding"/>
    <property type="evidence" value="ECO:0007669"/>
    <property type="project" value="UniProtKB-UniRule"/>
</dbReference>
<dbReference type="PRINTS" id="PR00369">
    <property type="entry name" value="FLAVODOXIN"/>
</dbReference>
<keyword evidence="10 14" id="KW-0408">Iron</keyword>
<dbReference type="FunFam" id="1.10.630.10:FF:000040">
    <property type="entry name" value="Bifunctional cytochrome P450/NADPH--P450 reductase"/>
    <property type="match status" value="1"/>
</dbReference>
<evidence type="ECO:0000256" key="3">
    <source>
        <dbReference type="ARBA" id="ARBA00022617"/>
    </source>
</evidence>
<dbReference type="CDD" id="cd06206">
    <property type="entry name" value="bifunctional_CYPOR"/>
    <property type="match status" value="1"/>
</dbReference>
<accession>A0A3A3GIP8</accession>
<comment type="function">
    <text evidence="14">Functions as a fatty acid monooxygenase.</text>
</comment>
<reference evidence="18 19" key="1">
    <citation type="submission" date="2018-09" db="EMBL/GenBank/DDBJ databases">
        <title>Paenibacillus SK2017-BO5.</title>
        <authorList>
            <person name="Piskunova J.V."/>
            <person name="Dubiley S.A."/>
            <person name="Severinov K.V."/>
        </authorList>
    </citation>
    <scope>NUCLEOTIDE SEQUENCE [LARGE SCALE GENOMIC DNA]</scope>
    <source>
        <strain evidence="18 19">BO5</strain>
    </source>
</reference>
<keyword evidence="14" id="KW-0249">Electron transport</keyword>
<keyword evidence="2 14" id="KW-0813">Transport</keyword>
<evidence type="ECO:0000256" key="15">
    <source>
        <dbReference type="PIRSR" id="PIRSR000209-1"/>
    </source>
</evidence>
<dbReference type="GO" id="GO:0010181">
    <property type="term" value="F:FMN binding"/>
    <property type="evidence" value="ECO:0007669"/>
    <property type="project" value="UniProtKB-UniRule"/>
</dbReference>
<proteinExistence type="inferred from homology"/>
<keyword evidence="3 14" id="KW-0349">Heme</keyword>
<comment type="caution">
    <text evidence="18">The sequence shown here is derived from an EMBL/GenBank/DDBJ whole genome shotgun (WGS) entry which is preliminary data.</text>
</comment>
<sequence length="1061" mass="118897">MTIAIPQPRTYGPLGNLPQLDTDMPIQSFMKLAEEYGEFFRLKLPFGHLHIVSGYELVKDLTDPSRFDKIVEKTVLEKVRVLLGDGLFTSETEEPNWRKAHNILLPSFSRTAMRGYFDKMLEIAIQLVQKWSRLNPEESVDVPEDMTRLALDTIGLCGFNYRFNSFYREQSHPFVASMVRALSETMSQAQRLGIQDMLMVKSRRQLQQDLEFMFSLVDKIIAERKAHGQQGEDDLLAHMLQGQDPETGEALDDRNIRYQIITFLIAGHETTSGLLSFALYYLLNNPEKLQKGYDEVDRVLTDPVPTYAQVKNLKYVRMILDEALRLWPTAPGFSLQAKKDTMLAGKYAVNQGDRMVVLIPQLHRDVSAWGADAEMFRPERFEDPIRVPHDAYKPFGIGQRACIGQQFALQEATLVLGLLLKHFEFIDHTRYELKVKETLTVKPDGFTIRIRPRSRQTGFLFGVGGGGATAPKKNAVEREALAPAERHDTPLLVLYGSDLGTAEGIARELADTARYQGFQSKVAALNDYAGKLPTEGVIYIVTSSYNGMPPNNARGFVQWLREVNPGELEGVRYCVFGCGDRNWASTYQSVPAWIDGQMAAKGAKRLVPLGGGDVGGDFETEVENWRDQLWPEVMSSLGLTFKAREHQASPDLSLEVVRGMSEAPLAESYDAHYAKIVDNRELQKAGGGRSTRHIEIALPEGITYLEGDHLGVFPQHRKELVERVLNRFGLDGNDHIILKTSGLCMAHLPLDRPVKLFDLLGRSVELQESATRAQIRELAARTACPPHKRELDVLLEEEPYKSNILQQRISMLDLLEKYAACEMPFERFLELLPPLKARSYSISSSPRVQPQQASITVSVVHGPAWSGQGEYRGVASNYLAGLQAGESVMMFVRTPESGFRLPEDPGTPMVMVGPGVGVAPFRGFLQARRALKRQGAQLGAAHLYFGCRDAADHIYLEEMEQFQQEGLVTVHTAFSRLPGQPKTYVQHLMQERDREIIGMLDRGGQFYVCGDGSRMAPDVEAALLGCYQTVHGVSEAEAKAWLERLEAEGRYVKDVWAGGKA</sequence>
<evidence type="ECO:0000256" key="8">
    <source>
        <dbReference type="ARBA" id="ARBA00022857"/>
    </source>
</evidence>
<keyword evidence="9 14" id="KW-0560">Oxidoreductase</keyword>
<dbReference type="PANTHER" id="PTHR19384:SF17">
    <property type="entry name" value="NADPH--CYTOCHROME P450 REDUCTASE"/>
    <property type="match status" value="1"/>
</dbReference>
<dbReference type="GO" id="GO:0005829">
    <property type="term" value="C:cytosol"/>
    <property type="evidence" value="ECO:0007669"/>
    <property type="project" value="TreeGrafter"/>
</dbReference>
<comment type="catalytic activity">
    <reaction evidence="13">
        <text>hydrogen sulfide + 3 NADP(+) + 3 H2O = sulfite + 3 NADPH + 4 H(+)</text>
        <dbReference type="Rhea" id="RHEA:13801"/>
        <dbReference type="ChEBI" id="CHEBI:15377"/>
        <dbReference type="ChEBI" id="CHEBI:15378"/>
        <dbReference type="ChEBI" id="CHEBI:17359"/>
        <dbReference type="ChEBI" id="CHEBI:29919"/>
        <dbReference type="ChEBI" id="CHEBI:57783"/>
        <dbReference type="ChEBI" id="CHEBI:58349"/>
        <dbReference type="EC" id="1.8.1.2"/>
    </reaction>
</comment>
<feature type="binding site" description="axial binding residue" evidence="15">
    <location>
        <position position="402"/>
    </location>
    <ligand>
        <name>heme</name>
        <dbReference type="ChEBI" id="CHEBI:30413"/>
    </ligand>
    <ligandPart>
        <name>Fe</name>
        <dbReference type="ChEBI" id="CHEBI:18248"/>
    </ligandPart>
</feature>
<dbReference type="InterPro" id="IPR017972">
    <property type="entry name" value="Cyt_P450_CS"/>
</dbReference>
<keyword evidence="11 14" id="KW-0503">Monooxygenase</keyword>
<dbReference type="RefSeq" id="WP_119795046.1">
    <property type="nucleotide sequence ID" value="NZ_QYZD01000018.1"/>
</dbReference>
<dbReference type="InterPro" id="IPR001094">
    <property type="entry name" value="Flavdoxin-like"/>
</dbReference>
<evidence type="ECO:0000256" key="4">
    <source>
        <dbReference type="ARBA" id="ARBA00022630"/>
    </source>
</evidence>
<evidence type="ECO:0000259" key="16">
    <source>
        <dbReference type="PROSITE" id="PS50902"/>
    </source>
</evidence>
<dbReference type="InterPro" id="IPR003097">
    <property type="entry name" value="CysJ-like_FAD-binding"/>
</dbReference>
<dbReference type="InterPro" id="IPR001433">
    <property type="entry name" value="OxRdtase_FAD/NAD-bd"/>
</dbReference>
<dbReference type="InterPro" id="IPR036396">
    <property type="entry name" value="Cyt_P450_sf"/>
</dbReference>
<dbReference type="Pfam" id="PF00067">
    <property type="entry name" value="p450"/>
    <property type="match status" value="1"/>
</dbReference>
<evidence type="ECO:0000256" key="1">
    <source>
        <dbReference type="ARBA" id="ARBA00010018"/>
    </source>
</evidence>
<evidence type="ECO:0000256" key="6">
    <source>
        <dbReference type="ARBA" id="ARBA00022723"/>
    </source>
</evidence>
<dbReference type="SUPFAM" id="SSF63380">
    <property type="entry name" value="Riboflavin synthase domain-like"/>
    <property type="match status" value="1"/>
</dbReference>
<dbReference type="EC" id="1.14.14.1" evidence="14"/>
<dbReference type="InterPro" id="IPR039261">
    <property type="entry name" value="FNR_nucleotide-bd"/>
</dbReference>
<comment type="catalytic activity">
    <reaction evidence="14">
        <text>an organic molecule + reduced [NADPH--hemoprotein reductase] + O2 = an alcohol + oxidized [NADPH--hemoprotein reductase] + H2O + H(+)</text>
        <dbReference type="Rhea" id="RHEA:17149"/>
        <dbReference type="Rhea" id="RHEA-COMP:11964"/>
        <dbReference type="Rhea" id="RHEA-COMP:11965"/>
        <dbReference type="ChEBI" id="CHEBI:15377"/>
        <dbReference type="ChEBI" id="CHEBI:15378"/>
        <dbReference type="ChEBI" id="CHEBI:15379"/>
        <dbReference type="ChEBI" id="CHEBI:30879"/>
        <dbReference type="ChEBI" id="CHEBI:57618"/>
        <dbReference type="ChEBI" id="CHEBI:58210"/>
        <dbReference type="ChEBI" id="CHEBI:142491"/>
        <dbReference type="EC" id="1.14.14.1"/>
    </reaction>
</comment>
<keyword evidence="5 14" id="KW-0288">FMN</keyword>
<dbReference type="InterPro" id="IPR029039">
    <property type="entry name" value="Flavoprotein-like_sf"/>
</dbReference>
<dbReference type="OrthoDB" id="9789468at2"/>
<dbReference type="EMBL" id="QYZD01000018">
    <property type="protein sequence ID" value="RJG22155.1"/>
    <property type="molecule type" value="Genomic_DNA"/>
</dbReference>
<dbReference type="Pfam" id="PF00667">
    <property type="entry name" value="FAD_binding_1"/>
    <property type="match status" value="1"/>
</dbReference>
<dbReference type="InterPro" id="IPR023206">
    <property type="entry name" value="Bifunctional_P450_P450_red"/>
</dbReference>
<dbReference type="InterPro" id="IPR023173">
    <property type="entry name" value="NADPH_Cyt_P450_Rdtase_alpha"/>
</dbReference>
<evidence type="ECO:0000256" key="10">
    <source>
        <dbReference type="ARBA" id="ARBA00023004"/>
    </source>
</evidence>
<feature type="domain" description="Flavodoxin-like" evidence="16">
    <location>
        <begin position="491"/>
        <end position="630"/>
    </location>
</feature>
<keyword evidence="4 14" id="KW-0285">Flavoprotein</keyword>
<dbReference type="PROSITE" id="PS51384">
    <property type="entry name" value="FAD_FR"/>
    <property type="match status" value="1"/>
</dbReference>
<dbReference type="GO" id="GO:0004783">
    <property type="term" value="F:sulfite reductase (NADPH) activity"/>
    <property type="evidence" value="ECO:0007669"/>
    <property type="project" value="UniProtKB-EC"/>
</dbReference>
<dbReference type="Proteomes" id="UP000266177">
    <property type="component" value="Unassembled WGS sequence"/>
</dbReference>
<dbReference type="Gene3D" id="2.40.30.10">
    <property type="entry name" value="Translation factors"/>
    <property type="match status" value="1"/>
</dbReference>
<organism evidence="18 19">
    <name type="scientific">Paenibacillus thiaminolyticus</name>
    <name type="common">Bacillus thiaminolyticus</name>
    <dbReference type="NCBI Taxonomy" id="49283"/>
    <lineage>
        <taxon>Bacteria</taxon>
        <taxon>Bacillati</taxon>
        <taxon>Bacillota</taxon>
        <taxon>Bacilli</taxon>
        <taxon>Bacillales</taxon>
        <taxon>Paenibacillaceae</taxon>
        <taxon>Paenibacillus</taxon>
    </lineage>
</organism>
<protein>
    <recommendedName>
        <fullName evidence="14">Bifunctional cytochrome P450/NADPH--P450 reductase</fullName>
    </recommendedName>
    <domain>
        <recommendedName>
            <fullName evidence="14">Cytochrome P450</fullName>
            <ecNumber evidence="14">1.14.14.1</ecNumber>
        </recommendedName>
    </domain>
    <domain>
        <recommendedName>
            <fullName evidence="14">NADPH--cytochrome P450 reductase</fullName>
            <ecNumber evidence="14">1.6.2.4</ecNumber>
        </recommendedName>
    </domain>
</protein>
<evidence type="ECO:0000256" key="7">
    <source>
        <dbReference type="ARBA" id="ARBA00022827"/>
    </source>
</evidence>
<dbReference type="GO" id="GO:0003958">
    <property type="term" value="F:NADPH-hemoprotein reductase activity"/>
    <property type="evidence" value="ECO:0007669"/>
    <property type="project" value="UniProtKB-UniRule"/>
</dbReference>
<evidence type="ECO:0000256" key="11">
    <source>
        <dbReference type="ARBA" id="ARBA00023033"/>
    </source>
</evidence>
<dbReference type="PIRSF" id="PIRSF000209">
    <property type="entry name" value="Bifunctional_P450_P450R"/>
    <property type="match status" value="1"/>
</dbReference>
<gene>
    <name evidence="18" type="ORF">DQX05_18865</name>
</gene>
<evidence type="ECO:0000313" key="19">
    <source>
        <dbReference type="Proteomes" id="UP000266177"/>
    </source>
</evidence>
<keyword evidence="7 14" id="KW-0274">FAD</keyword>
<dbReference type="GO" id="GO:0050660">
    <property type="term" value="F:flavin adenine dinucleotide binding"/>
    <property type="evidence" value="ECO:0007669"/>
    <property type="project" value="TreeGrafter"/>
</dbReference>
<dbReference type="PRINTS" id="PR00371">
    <property type="entry name" value="FPNCR"/>
</dbReference>
<dbReference type="AlphaFoldDB" id="A0A3A3GIP8"/>
<dbReference type="Pfam" id="PF00175">
    <property type="entry name" value="NAD_binding_1"/>
    <property type="match status" value="1"/>
</dbReference>
<dbReference type="Gene3D" id="3.40.50.80">
    <property type="entry name" value="Nucleotide-binding domain of ferredoxin-NADP reductase (FNR) module"/>
    <property type="match status" value="1"/>
</dbReference>